<evidence type="ECO:0000256" key="6">
    <source>
        <dbReference type="SAM" id="MobiDB-lite"/>
    </source>
</evidence>
<keyword evidence="4" id="KW-0833">Ubl conjugation pathway</keyword>
<dbReference type="InterPro" id="IPR003653">
    <property type="entry name" value="Peptidase_C48_C"/>
</dbReference>
<evidence type="ECO:0000256" key="5">
    <source>
        <dbReference type="ARBA" id="ARBA00022801"/>
    </source>
</evidence>
<dbReference type="RefSeq" id="XP_065649257.1">
    <property type="nucleotide sequence ID" value="XM_065793185.1"/>
</dbReference>
<feature type="region of interest" description="Disordered" evidence="6">
    <location>
        <begin position="635"/>
        <end position="655"/>
    </location>
</feature>
<dbReference type="Pfam" id="PF02902">
    <property type="entry name" value="Peptidase_C48"/>
    <property type="match status" value="1"/>
</dbReference>
<keyword evidence="8" id="KW-1185">Reference proteome</keyword>
<comment type="similarity">
    <text evidence="1">Belongs to the peptidase C48 family.</text>
</comment>
<dbReference type="GeneID" id="100198162"/>
<dbReference type="RefSeq" id="XP_065649256.1">
    <property type="nucleotide sequence ID" value="XM_065793184.1"/>
</dbReference>
<feature type="compositionally biased region" description="Polar residues" evidence="6">
    <location>
        <begin position="25"/>
        <end position="37"/>
    </location>
</feature>
<sequence length="866" mass="97498">MSDVSHETRVKNALLQVVSSNGSEPVSLLENTESKQTPSKKKKKVDQTVFVKNRFLHARPVLISQNAGSVLSKEVIGTNIQKKGNLQPKGNKRVNIQKNPENLLCKNITGTETSIVSLPANTNKTNIPHTISAGKKDDIKIEDFTPTVFTSTVSLNTGVLTNNSSSPSVQLCLSNVSKSQDDKQTGMLTINTVLNCSKAICPYCKTLNSQQDIKNLLKCLRCEKVFPIQLIDSTDNSFQSAKNLFCGDKSVNESILTSVPGNLVPGDLAINENKRRSNSTKIVRPYKKIKPAETIDLVSSDDEHCVASDEMKSTSVEQKVQYGSCFEKPTIIYPIVVQPTQLPNEYKFDCNKAMFGELYGRAISPTNIVRSRIYLSLECSINRETTVTEKYTLSVGQKDVQRVLVYFGRVPSIVAIETAERFSEVACQRIGKDVLVPKSDNLQKRFIVLALAFAFKNDCDAIKEVHQFSQCILPWTKLTILSHADACFLVEKLKFDVCQKEIVYSPVQTVLVYPLPTKTIGSGGIPITNEDLLCLQDGTYLNDIIIDFYLKYIFDNILTSQQKERTYIFNSYFYKRLTQKQSPKPNPVQMHDQVKKWTRNVDIFEKDFVVIPINEHSHWFLAIICFPGSTGNDISSDEVVGEEDSDEDSKEVSASPCQADMNVNDSTNFIMNKPQNELINTNAPPEVNKRLVSYDSSPEPSPANLNELNINSKSLQENTLTQPEVAAIKEQTRHKQANDYEETFVRPCILLFDSLTGGGHSSVFTNLRNYISMEWINRKTTKVLKTFDKVSMSGSYPIIPRQNNDCDCGIFLLQYVESFFKLPITNFKFPIHLEHWFTLEIVANKRKEIRQIITQLSEQYNTISTS</sequence>
<dbReference type="PANTHER" id="PTHR46896:SF3">
    <property type="entry name" value="FI06413P-RELATED"/>
    <property type="match status" value="1"/>
</dbReference>
<proteinExistence type="inferred from homology"/>
<accession>A0ABM4BJM8</accession>
<keyword evidence="2" id="KW-0597">Phosphoprotein</keyword>
<evidence type="ECO:0000256" key="4">
    <source>
        <dbReference type="ARBA" id="ARBA00022786"/>
    </source>
</evidence>
<evidence type="ECO:0000313" key="9">
    <source>
        <dbReference type="RefSeq" id="XP_065649256.1"/>
    </source>
</evidence>
<dbReference type="SUPFAM" id="SSF54001">
    <property type="entry name" value="Cysteine proteinases"/>
    <property type="match status" value="1"/>
</dbReference>
<protein>
    <submittedName>
        <fullName evidence="9 10">Uncharacterized protein LOC100198162 isoform X2</fullName>
    </submittedName>
</protein>
<dbReference type="InterPro" id="IPR051947">
    <property type="entry name" value="Sentrin-specific_protease"/>
</dbReference>
<evidence type="ECO:0000313" key="12">
    <source>
        <dbReference type="RefSeq" id="XP_065649259.1"/>
    </source>
</evidence>
<dbReference type="RefSeq" id="XP_065649259.1">
    <property type="nucleotide sequence ID" value="XM_065793187.1"/>
</dbReference>
<evidence type="ECO:0000313" key="8">
    <source>
        <dbReference type="Proteomes" id="UP001652625"/>
    </source>
</evidence>
<evidence type="ECO:0000313" key="10">
    <source>
        <dbReference type="RefSeq" id="XP_065649257.1"/>
    </source>
</evidence>
<evidence type="ECO:0000259" key="7">
    <source>
        <dbReference type="PROSITE" id="PS50600"/>
    </source>
</evidence>
<dbReference type="PROSITE" id="PS50600">
    <property type="entry name" value="ULP_PROTEASE"/>
    <property type="match status" value="1"/>
</dbReference>
<evidence type="ECO:0000256" key="1">
    <source>
        <dbReference type="ARBA" id="ARBA00005234"/>
    </source>
</evidence>
<name>A0ABM4BJM8_HYDVU</name>
<feature type="compositionally biased region" description="Acidic residues" evidence="6">
    <location>
        <begin position="635"/>
        <end position="649"/>
    </location>
</feature>
<evidence type="ECO:0000256" key="3">
    <source>
        <dbReference type="ARBA" id="ARBA00022670"/>
    </source>
</evidence>
<dbReference type="RefSeq" id="XP_065649258.1">
    <property type="nucleotide sequence ID" value="XM_065793186.1"/>
</dbReference>
<dbReference type="Proteomes" id="UP001652625">
    <property type="component" value="Chromosome 03"/>
</dbReference>
<evidence type="ECO:0000313" key="11">
    <source>
        <dbReference type="RefSeq" id="XP_065649258.1"/>
    </source>
</evidence>
<organism evidence="8 9">
    <name type="scientific">Hydra vulgaris</name>
    <name type="common">Hydra</name>
    <name type="synonym">Hydra attenuata</name>
    <dbReference type="NCBI Taxonomy" id="6087"/>
    <lineage>
        <taxon>Eukaryota</taxon>
        <taxon>Metazoa</taxon>
        <taxon>Cnidaria</taxon>
        <taxon>Hydrozoa</taxon>
        <taxon>Hydroidolina</taxon>
        <taxon>Anthoathecata</taxon>
        <taxon>Aplanulata</taxon>
        <taxon>Hydridae</taxon>
        <taxon>Hydra</taxon>
    </lineage>
</organism>
<keyword evidence="5" id="KW-0378">Hydrolase</keyword>
<gene>
    <name evidence="9 10 11 12" type="primary">LOC100198162</name>
</gene>
<dbReference type="Gene3D" id="3.40.395.10">
    <property type="entry name" value="Adenoviral Proteinase, Chain A"/>
    <property type="match status" value="1"/>
</dbReference>
<keyword evidence="3" id="KW-0645">Protease</keyword>
<feature type="region of interest" description="Disordered" evidence="6">
    <location>
        <begin position="25"/>
        <end position="44"/>
    </location>
</feature>
<feature type="domain" description="Ubiquitin-like protease family profile" evidence="7">
    <location>
        <begin position="525"/>
        <end position="819"/>
    </location>
</feature>
<dbReference type="PANTHER" id="PTHR46896">
    <property type="entry name" value="SENTRIN-SPECIFIC PROTEASE"/>
    <property type="match status" value="1"/>
</dbReference>
<reference evidence="9 10" key="1">
    <citation type="submission" date="2025-05" db="UniProtKB">
        <authorList>
            <consortium name="RefSeq"/>
        </authorList>
    </citation>
    <scope>IDENTIFICATION</scope>
</reference>
<evidence type="ECO:0000256" key="2">
    <source>
        <dbReference type="ARBA" id="ARBA00022553"/>
    </source>
</evidence>
<dbReference type="InterPro" id="IPR038765">
    <property type="entry name" value="Papain-like_cys_pep_sf"/>
</dbReference>